<dbReference type="InterPro" id="IPR019887">
    <property type="entry name" value="Tscrpt_reg_AsnC/Lrp_C"/>
</dbReference>
<dbReference type="SMART" id="SM00344">
    <property type="entry name" value="HTH_ASNC"/>
    <property type="match status" value="2"/>
</dbReference>
<evidence type="ECO:0000256" key="1">
    <source>
        <dbReference type="ARBA" id="ARBA00023015"/>
    </source>
</evidence>
<evidence type="ECO:0000256" key="3">
    <source>
        <dbReference type="ARBA" id="ARBA00023163"/>
    </source>
</evidence>
<sequence>MIPLVPESSAGKSAIMDRLDEQIARSVQVSPRVPFSVMAEVLGVAEQTVARRYRRLRREGLIRVTLSLDPRALGVTVWSIRVRCRPEHADALGEVLARREDVSWVSIHSGGWEIDFNLRAVREADTEELLTRILPKVAPVSSVAPSAILHTFVGGASTDWAGWRDALSRDQAAALREHAAEPSAGGAETVELKPADRPLLEALARDGRTSYATLARVTGSTAGRVTRRVEALVRSGLAYFDVDIAPAATGQHHWTTLWMTVEPRYLQEVGDILARHPDIPFAAAVTGPANLTANLTTVSLDAVYRFVTTTLAQAPGITGYELVPLTRRTKYAGAQIAGDRLAPPSAPARRRR</sequence>
<protein>
    <submittedName>
        <fullName evidence="5">Lrp/AsnC family transcriptional regulator</fullName>
    </submittedName>
</protein>
<dbReference type="EMBL" id="JBEYBF010000003">
    <property type="protein sequence ID" value="MEU1951685.1"/>
    <property type="molecule type" value="Genomic_DNA"/>
</dbReference>
<keyword evidence="6" id="KW-1185">Reference proteome</keyword>
<proteinExistence type="predicted"/>
<keyword evidence="1" id="KW-0805">Transcription regulation</keyword>
<dbReference type="InterPro" id="IPR036390">
    <property type="entry name" value="WH_DNA-bd_sf"/>
</dbReference>
<evidence type="ECO:0000256" key="2">
    <source>
        <dbReference type="ARBA" id="ARBA00023125"/>
    </source>
</evidence>
<dbReference type="PANTHER" id="PTHR30154:SF34">
    <property type="entry name" value="TRANSCRIPTIONAL REGULATOR AZLB"/>
    <property type="match status" value="1"/>
</dbReference>
<dbReference type="RefSeq" id="WP_356953689.1">
    <property type="nucleotide sequence ID" value="NZ_JBEYBD010000001.1"/>
</dbReference>
<dbReference type="InterPro" id="IPR011008">
    <property type="entry name" value="Dimeric_a/b-barrel"/>
</dbReference>
<dbReference type="InterPro" id="IPR000485">
    <property type="entry name" value="AsnC-type_HTH_dom"/>
</dbReference>
<feature type="domain" description="HTH asnC-type" evidence="4">
    <location>
        <begin position="16"/>
        <end position="76"/>
    </location>
</feature>
<dbReference type="Pfam" id="PF13404">
    <property type="entry name" value="HTH_AsnC-type"/>
    <property type="match status" value="2"/>
</dbReference>
<reference evidence="5 6" key="1">
    <citation type="submission" date="2024-06" db="EMBL/GenBank/DDBJ databases">
        <title>The Natural Products Discovery Center: Release of the First 8490 Sequenced Strains for Exploring Actinobacteria Biosynthetic Diversity.</title>
        <authorList>
            <person name="Kalkreuter E."/>
            <person name="Kautsar S.A."/>
            <person name="Yang D."/>
            <person name="Bader C.D."/>
            <person name="Teijaro C.N."/>
            <person name="Fluegel L."/>
            <person name="Davis C.M."/>
            <person name="Simpson J.R."/>
            <person name="Lauterbach L."/>
            <person name="Steele A.D."/>
            <person name="Gui C."/>
            <person name="Meng S."/>
            <person name="Li G."/>
            <person name="Viehrig K."/>
            <person name="Ye F."/>
            <person name="Su P."/>
            <person name="Kiefer A.F."/>
            <person name="Nichols A."/>
            <person name="Cepeda A.J."/>
            <person name="Yan W."/>
            <person name="Fan B."/>
            <person name="Jiang Y."/>
            <person name="Adhikari A."/>
            <person name="Zheng C.-J."/>
            <person name="Schuster L."/>
            <person name="Cowan T.M."/>
            <person name="Smanski M.J."/>
            <person name="Chevrette M.G."/>
            <person name="De Carvalho L.P.S."/>
            <person name="Shen B."/>
        </authorList>
    </citation>
    <scope>NUCLEOTIDE SEQUENCE [LARGE SCALE GENOMIC DNA]</scope>
    <source>
        <strain evidence="5 6">NPDC019708</strain>
    </source>
</reference>
<dbReference type="Gene3D" id="3.30.70.920">
    <property type="match status" value="1"/>
</dbReference>
<dbReference type="SUPFAM" id="SSF54909">
    <property type="entry name" value="Dimeric alpha+beta barrel"/>
    <property type="match status" value="1"/>
</dbReference>
<evidence type="ECO:0000313" key="5">
    <source>
        <dbReference type="EMBL" id="MEU1951685.1"/>
    </source>
</evidence>
<keyword evidence="3" id="KW-0804">Transcription</keyword>
<dbReference type="InterPro" id="IPR019888">
    <property type="entry name" value="Tscrpt_reg_AsnC-like"/>
</dbReference>
<dbReference type="Proteomes" id="UP001550628">
    <property type="component" value="Unassembled WGS sequence"/>
</dbReference>
<name>A0ABV2WLC4_9NOCA</name>
<dbReference type="SUPFAM" id="SSF46785">
    <property type="entry name" value="Winged helix' DNA-binding domain"/>
    <property type="match status" value="2"/>
</dbReference>
<dbReference type="PROSITE" id="PS50956">
    <property type="entry name" value="HTH_ASNC_2"/>
    <property type="match status" value="1"/>
</dbReference>
<dbReference type="PRINTS" id="PR00033">
    <property type="entry name" value="HTHASNC"/>
</dbReference>
<gene>
    <name evidence="5" type="ORF">ABZ510_07465</name>
</gene>
<dbReference type="Pfam" id="PF01037">
    <property type="entry name" value="AsnC_trans_reg"/>
    <property type="match status" value="1"/>
</dbReference>
<comment type="caution">
    <text evidence="5">The sequence shown here is derived from an EMBL/GenBank/DDBJ whole genome shotgun (WGS) entry which is preliminary data.</text>
</comment>
<keyword evidence="2" id="KW-0238">DNA-binding</keyword>
<dbReference type="InterPro" id="IPR036388">
    <property type="entry name" value="WH-like_DNA-bd_sf"/>
</dbReference>
<dbReference type="PANTHER" id="PTHR30154">
    <property type="entry name" value="LEUCINE-RESPONSIVE REGULATORY PROTEIN"/>
    <property type="match status" value="1"/>
</dbReference>
<evidence type="ECO:0000313" key="6">
    <source>
        <dbReference type="Proteomes" id="UP001550628"/>
    </source>
</evidence>
<accession>A0ABV2WLC4</accession>
<dbReference type="Gene3D" id="1.10.10.10">
    <property type="entry name" value="Winged helix-like DNA-binding domain superfamily/Winged helix DNA-binding domain"/>
    <property type="match status" value="2"/>
</dbReference>
<organism evidence="5 6">
    <name type="scientific">Nocardia rhamnosiphila</name>
    <dbReference type="NCBI Taxonomy" id="426716"/>
    <lineage>
        <taxon>Bacteria</taxon>
        <taxon>Bacillati</taxon>
        <taxon>Actinomycetota</taxon>
        <taxon>Actinomycetes</taxon>
        <taxon>Mycobacteriales</taxon>
        <taxon>Nocardiaceae</taxon>
        <taxon>Nocardia</taxon>
    </lineage>
</organism>
<evidence type="ECO:0000259" key="4">
    <source>
        <dbReference type="PROSITE" id="PS50956"/>
    </source>
</evidence>